<dbReference type="InterPro" id="IPR011009">
    <property type="entry name" value="Kinase-like_dom_sf"/>
</dbReference>
<keyword evidence="8 12" id="KW-0067">ATP-binding</keyword>
<evidence type="ECO:0000256" key="9">
    <source>
        <dbReference type="ARBA" id="ARBA00022860"/>
    </source>
</evidence>
<sequence length="301" mass="33574">MDAPPRRSRPPKIGQLPKSATIDDDRTGALRSRGRQLTDVSATTGGGGGGHVTVKVQKSRQRVVVRPRERRTPSPAARTAALSGGRDGGAQSGRVAGGVSDRPIYPNIPFSPYGSPCCSPRFKKRPLREVHRYKLHEAIGQGSYGIVKLAYNQDDDTTYAMKILNKKKIMRKGGMFVRGRLAPHRKNSGGNPLASPLDRVYREIAILKKLDHPNVVKLVEVLDDPVEDNLYLVFELLEKGEVISIPTETPLSEQQAWWYFRDVVMGIEYLHYQKIIHRDIKPSNLLLGDDGHVQIADFRRV</sequence>
<comment type="catalytic activity">
    <reaction evidence="11">
        <text>L-seryl-[protein] + ATP = O-phospho-L-seryl-[protein] + ADP + H(+)</text>
        <dbReference type="Rhea" id="RHEA:17989"/>
        <dbReference type="Rhea" id="RHEA-COMP:9863"/>
        <dbReference type="Rhea" id="RHEA-COMP:11604"/>
        <dbReference type="ChEBI" id="CHEBI:15378"/>
        <dbReference type="ChEBI" id="CHEBI:29999"/>
        <dbReference type="ChEBI" id="CHEBI:30616"/>
        <dbReference type="ChEBI" id="CHEBI:83421"/>
        <dbReference type="ChEBI" id="CHEBI:456216"/>
        <dbReference type="EC" id="2.7.11.17"/>
    </reaction>
</comment>
<dbReference type="PROSITE" id="PS00108">
    <property type="entry name" value="PROTEIN_KINASE_ST"/>
    <property type="match status" value="1"/>
</dbReference>
<dbReference type="PANTHER" id="PTHR43895:SF164">
    <property type="entry name" value="CALCIUM_CALMODULIN-DEPENDENT PROTEIN KINASE KINASE"/>
    <property type="match status" value="1"/>
</dbReference>
<dbReference type="SUPFAM" id="SSF56112">
    <property type="entry name" value="Protein kinase-like (PK-like)"/>
    <property type="match status" value="1"/>
</dbReference>
<evidence type="ECO:0000256" key="11">
    <source>
        <dbReference type="ARBA" id="ARBA00047430"/>
    </source>
</evidence>
<dbReference type="GO" id="GO:0004683">
    <property type="term" value="F:calcium/calmodulin-dependent protein kinase activity"/>
    <property type="evidence" value="ECO:0007669"/>
    <property type="project" value="UniProtKB-EC"/>
</dbReference>
<protein>
    <recommendedName>
        <fullName evidence="2">calcium/calmodulin-dependent protein kinase</fullName>
        <ecNumber evidence="2">2.7.11.17</ecNumber>
    </recommendedName>
</protein>
<evidence type="ECO:0000256" key="6">
    <source>
        <dbReference type="ARBA" id="ARBA00022741"/>
    </source>
</evidence>
<dbReference type="PANTHER" id="PTHR43895">
    <property type="entry name" value="CALCIUM/CALMODULIN-DEPENDENT PROTEIN KINASE KINASE-RELATED"/>
    <property type="match status" value="1"/>
</dbReference>
<dbReference type="InterPro" id="IPR008271">
    <property type="entry name" value="Ser/Thr_kinase_AS"/>
</dbReference>
<dbReference type="GO" id="GO:0005737">
    <property type="term" value="C:cytoplasm"/>
    <property type="evidence" value="ECO:0007669"/>
    <property type="project" value="UniProtKB-SubCell"/>
</dbReference>
<feature type="domain" description="Protein kinase" evidence="15">
    <location>
        <begin position="133"/>
        <end position="301"/>
    </location>
</feature>
<gene>
    <name evidence="16" type="primary">CAMKK2</name>
    <name evidence="16" type="ORF">FJT64_021403</name>
</gene>
<evidence type="ECO:0000256" key="10">
    <source>
        <dbReference type="ARBA" id="ARBA00047307"/>
    </source>
</evidence>
<dbReference type="Pfam" id="PF00069">
    <property type="entry name" value="Pkinase"/>
    <property type="match status" value="1"/>
</dbReference>
<dbReference type="OrthoDB" id="193931at2759"/>
<organism evidence="16 17">
    <name type="scientific">Amphibalanus amphitrite</name>
    <name type="common">Striped barnacle</name>
    <name type="synonym">Balanus amphitrite</name>
    <dbReference type="NCBI Taxonomy" id="1232801"/>
    <lineage>
        <taxon>Eukaryota</taxon>
        <taxon>Metazoa</taxon>
        <taxon>Ecdysozoa</taxon>
        <taxon>Arthropoda</taxon>
        <taxon>Crustacea</taxon>
        <taxon>Multicrustacea</taxon>
        <taxon>Cirripedia</taxon>
        <taxon>Thoracica</taxon>
        <taxon>Thoracicalcarea</taxon>
        <taxon>Balanomorpha</taxon>
        <taxon>Balanoidea</taxon>
        <taxon>Balanidae</taxon>
        <taxon>Amphibalaninae</taxon>
        <taxon>Amphibalanus</taxon>
    </lineage>
</organism>
<evidence type="ECO:0000256" key="3">
    <source>
        <dbReference type="ARBA" id="ARBA00022490"/>
    </source>
</evidence>
<dbReference type="EMBL" id="VIIS01000594">
    <property type="protein sequence ID" value="KAF0307215.1"/>
    <property type="molecule type" value="Genomic_DNA"/>
</dbReference>
<feature type="region of interest" description="Disordered" evidence="14">
    <location>
        <begin position="1"/>
        <end position="95"/>
    </location>
</feature>
<dbReference type="InterPro" id="IPR000719">
    <property type="entry name" value="Prot_kinase_dom"/>
</dbReference>
<dbReference type="Gene3D" id="3.30.200.20">
    <property type="entry name" value="Phosphorylase Kinase, domain 1"/>
    <property type="match status" value="1"/>
</dbReference>
<dbReference type="GO" id="GO:0005524">
    <property type="term" value="F:ATP binding"/>
    <property type="evidence" value="ECO:0007669"/>
    <property type="project" value="UniProtKB-UniRule"/>
</dbReference>
<reference evidence="16 17" key="1">
    <citation type="submission" date="2019-07" db="EMBL/GenBank/DDBJ databases">
        <title>Draft genome assembly of a fouling barnacle, Amphibalanus amphitrite (Darwin, 1854): The first reference genome for Thecostraca.</title>
        <authorList>
            <person name="Kim W."/>
        </authorList>
    </citation>
    <scope>NUCLEOTIDE SEQUENCE [LARGE SCALE GENOMIC DNA]</scope>
    <source>
        <strain evidence="16">SNU_AA5</strain>
        <tissue evidence="16">Soma without cirri and trophi</tissue>
    </source>
</reference>
<comment type="subcellular location">
    <subcellularLocation>
        <location evidence="1">Cytoplasm</location>
    </subcellularLocation>
</comment>
<keyword evidence="17" id="KW-1185">Reference proteome</keyword>
<dbReference type="PROSITE" id="PS50011">
    <property type="entry name" value="PROTEIN_KINASE_DOM"/>
    <property type="match status" value="1"/>
</dbReference>
<evidence type="ECO:0000256" key="2">
    <source>
        <dbReference type="ARBA" id="ARBA00012434"/>
    </source>
</evidence>
<dbReference type="SMART" id="SM00220">
    <property type="entry name" value="S_TKc"/>
    <property type="match status" value="1"/>
</dbReference>
<name>A0A6A4WK33_AMPAM</name>
<feature type="binding site" evidence="12">
    <location>
        <position position="162"/>
    </location>
    <ligand>
        <name>ATP</name>
        <dbReference type="ChEBI" id="CHEBI:30616"/>
    </ligand>
</feature>
<dbReference type="AlphaFoldDB" id="A0A6A4WK33"/>
<dbReference type="Gene3D" id="1.10.510.10">
    <property type="entry name" value="Transferase(Phosphotransferase) domain 1"/>
    <property type="match status" value="1"/>
</dbReference>
<dbReference type="EC" id="2.7.11.17" evidence="2"/>
<dbReference type="GO" id="GO:0005516">
    <property type="term" value="F:calmodulin binding"/>
    <property type="evidence" value="ECO:0007669"/>
    <property type="project" value="UniProtKB-KW"/>
</dbReference>
<dbReference type="FunFam" id="3.30.200.20:FF:000429">
    <property type="entry name" value="Calcium/calmodulin-dependent protein kinase kinase"/>
    <property type="match status" value="1"/>
</dbReference>
<feature type="compositionally biased region" description="Basic residues" evidence="14">
    <location>
        <begin position="1"/>
        <end position="10"/>
    </location>
</feature>
<evidence type="ECO:0000256" key="4">
    <source>
        <dbReference type="ARBA" id="ARBA00022527"/>
    </source>
</evidence>
<evidence type="ECO:0000313" key="17">
    <source>
        <dbReference type="Proteomes" id="UP000440578"/>
    </source>
</evidence>
<comment type="similarity">
    <text evidence="13">Belongs to the protein kinase superfamily.</text>
</comment>
<evidence type="ECO:0000256" key="5">
    <source>
        <dbReference type="ARBA" id="ARBA00022679"/>
    </source>
</evidence>
<evidence type="ECO:0000259" key="15">
    <source>
        <dbReference type="PROSITE" id="PS50011"/>
    </source>
</evidence>
<evidence type="ECO:0000256" key="1">
    <source>
        <dbReference type="ARBA" id="ARBA00004496"/>
    </source>
</evidence>
<keyword evidence="9" id="KW-0112">Calmodulin-binding</keyword>
<accession>A0A6A4WK33</accession>
<comment type="catalytic activity">
    <reaction evidence="10">
        <text>L-threonyl-[protein] + ATP = O-phospho-L-threonyl-[protein] + ADP + H(+)</text>
        <dbReference type="Rhea" id="RHEA:46608"/>
        <dbReference type="Rhea" id="RHEA-COMP:11060"/>
        <dbReference type="Rhea" id="RHEA-COMP:11605"/>
        <dbReference type="ChEBI" id="CHEBI:15378"/>
        <dbReference type="ChEBI" id="CHEBI:30013"/>
        <dbReference type="ChEBI" id="CHEBI:30616"/>
        <dbReference type="ChEBI" id="CHEBI:61977"/>
        <dbReference type="ChEBI" id="CHEBI:456216"/>
        <dbReference type="EC" id="2.7.11.17"/>
    </reaction>
</comment>
<evidence type="ECO:0000256" key="13">
    <source>
        <dbReference type="RuleBase" id="RU000304"/>
    </source>
</evidence>
<evidence type="ECO:0000313" key="16">
    <source>
        <dbReference type="EMBL" id="KAF0307215.1"/>
    </source>
</evidence>
<keyword evidence="5" id="KW-0808">Transferase</keyword>
<dbReference type="PROSITE" id="PS00107">
    <property type="entry name" value="PROTEIN_KINASE_ATP"/>
    <property type="match status" value="1"/>
</dbReference>
<dbReference type="InterPro" id="IPR017441">
    <property type="entry name" value="Protein_kinase_ATP_BS"/>
</dbReference>
<dbReference type="GO" id="GO:0005634">
    <property type="term" value="C:nucleus"/>
    <property type="evidence" value="ECO:0007669"/>
    <property type="project" value="UniProtKB-ARBA"/>
</dbReference>
<dbReference type="Proteomes" id="UP000440578">
    <property type="component" value="Unassembled WGS sequence"/>
</dbReference>
<keyword evidence="4 13" id="KW-0723">Serine/threonine-protein kinase</keyword>
<keyword evidence="3" id="KW-0963">Cytoplasm</keyword>
<keyword evidence="7 16" id="KW-0418">Kinase</keyword>
<evidence type="ECO:0000256" key="14">
    <source>
        <dbReference type="SAM" id="MobiDB-lite"/>
    </source>
</evidence>
<dbReference type="GO" id="GO:0061762">
    <property type="term" value="P:CAMKK-AMPK signaling cascade"/>
    <property type="evidence" value="ECO:0007669"/>
    <property type="project" value="TreeGrafter"/>
</dbReference>
<comment type="caution">
    <text evidence="16">The sequence shown here is derived from an EMBL/GenBank/DDBJ whole genome shotgun (WGS) entry which is preliminary data.</text>
</comment>
<evidence type="ECO:0000256" key="8">
    <source>
        <dbReference type="ARBA" id="ARBA00022840"/>
    </source>
</evidence>
<proteinExistence type="inferred from homology"/>
<evidence type="ECO:0000256" key="12">
    <source>
        <dbReference type="PROSITE-ProRule" id="PRU10141"/>
    </source>
</evidence>
<keyword evidence="6 12" id="KW-0547">Nucleotide-binding</keyword>
<evidence type="ECO:0000256" key="7">
    <source>
        <dbReference type="ARBA" id="ARBA00022777"/>
    </source>
</evidence>